<organism evidence="5 6">
    <name type="scientific">Diaporthe helianthi</name>
    <dbReference type="NCBI Taxonomy" id="158607"/>
    <lineage>
        <taxon>Eukaryota</taxon>
        <taxon>Fungi</taxon>
        <taxon>Dikarya</taxon>
        <taxon>Ascomycota</taxon>
        <taxon>Pezizomycotina</taxon>
        <taxon>Sordariomycetes</taxon>
        <taxon>Sordariomycetidae</taxon>
        <taxon>Diaporthales</taxon>
        <taxon>Diaporthaceae</taxon>
        <taxon>Diaporthe</taxon>
    </lineage>
</organism>
<evidence type="ECO:0000313" key="6">
    <source>
        <dbReference type="Proteomes" id="UP000094444"/>
    </source>
</evidence>
<dbReference type="EMBL" id="MAVT02000435">
    <property type="protein sequence ID" value="POS75856.1"/>
    <property type="molecule type" value="Genomic_DNA"/>
</dbReference>
<keyword evidence="6" id="KW-1185">Reference proteome</keyword>
<dbReference type="PANTHER" id="PTHR45007:SF1">
    <property type="entry name" value="CARBOXYLASE, PUTATIVE (AFU_ORTHOLOGUE AFUA_5G07570)-RELATED"/>
    <property type="match status" value="1"/>
</dbReference>
<accession>A0A2P5I046</accession>
<keyword evidence="1" id="KW-0436">Ligase</keyword>
<dbReference type="PANTHER" id="PTHR45007">
    <property type="entry name" value="CARBOXYLASE, PUTATIVE (AFU_ORTHOLOGUE AFUA_5G07570)-RELATED"/>
    <property type="match status" value="1"/>
</dbReference>
<dbReference type="Gene3D" id="3.40.50.20">
    <property type="match status" value="1"/>
</dbReference>
<dbReference type="InterPro" id="IPR016185">
    <property type="entry name" value="PreATP-grasp_dom_sf"/>
</dbReference>
<comment type="caution">
    <text evidence="5">The sequence shown here is derived from an EMBL/GenBank/DDBJ whole genome shotgun (WGS) entry which is preliminary data.</text>
</comment>
<dbReference type="AlphaFoldDB" id="A0A2P5I046"/>
<keyword evidence="2" id="KW-0547">Nucleotide-binding</keyword>
<protein>
    <submittedName>
        <fullName evidence="5">Pyruvate carboxylase</fullName>
    </submittedName>
</protein>
<dbReference type="InterPro" id="IPR011764">
    <property type="entry name" value="Biotin_carboxylation_dom"/>
</dbReference>
<dbReference type="Proteomes" id="UP000094444">
    <property type="component" value="Unassembled WGS sequence"/>
</dbReference>
<dbReference type="OrthoDB" id="196847at2759"/>
<evidence type="ECO:0000313" key="5">
    <source>
        <dbReference type="EMBL" id="POS75856.1"/>
    </source>
</evidence>
<name>A0A2P5I046_DIAHE</name>
<dbReference type="InParanoid" id="A0A2P5I046"/>
<dbReference type="STRING" id="158607.A0A2P5I046"/>
<keyword evidence="5" id="KW-0670">Pyruvate</keyword>
<feature type="domain" description="Biotin carboxylation" evidence="4">
    <location>
        <begin position="1"/>
        <end position="130"/>
    </location>
</feature>
<evidence type="ECO:0000256" key="3">
    <source>
        <dbReference type="ARBA" id="ARBA00022840"/>
    </source>
</evidence>
<gene>
    <name evidence="5" type="ORF">DHEL01_v205745</name>
</gene>
<keyword evidence="3" id="KW-0067">ATP-binding</keyword>
<dbReference type="InterPro" id="IPR005481">
    <property type="entry name" value="BC-like_N"/>
</dbReference>
<reference evidence="5" key="1">
    <citation type="submission" date="2017-09" db="EMBL/GenBank/DDBJ databases">
        <title>Polyketide synthases of a Diaporthe helianthi virulent isolate.</title>
        <authorList>
            <person name="Baroncelli R."/>
        </authorList>
    </citation>
    <scope>NUCLEOTIDE SEQUENCE [LARGE SCALE GENOMIC DNA]</scope>
    <source>
        <strain evidence="5">7/96</strain>
    </source>
</reference>
<sequence>MVLATDPTSGELAVRILSSASELGFHTIPVWTEGDDAHIAHAHEAVQLASVSSYTEPSYLMFLCLEHRVGLVHPGYGFLSESPGLCQLLEEAGITFVGPSADLLIMTGDKLSERKLAEKCGVSGVGQGGR</sequence>
<dbReference type="GO" id="GO:0005524">
    <property type="term" value="F:ATP binding"/>
    <property type="evidence" value="ECO:0007669"/>
    <property type="project" value="UniProtKB-KW"/>
</dbReference>
<evidence type="ECO:0000256" key="2">
    <source>
        <dbReference type="ARBA" id="ARBA00022741"/>
    </source>
</evidence>
<evidence type="ECO:0000259" key="4">
    <source>
        <dbReference type="PROSITE" id="PS50979"/>
    </source>
</evidence>
<proteinExistence type="predicted"/>
<dbReference type="GO" id="GO:0016874">
    <property type="term" value="F:ligase activity"/>
    <property type="evidence" value="ECO:0007669"/>
    <property type="project" value="UniProtKB-KW"/>
</dbReference>
<dbReference type="Pfam" id="PF00289">
    <property type="entry name" value="Biotin_carb_N"/>
    <property type="match status" value="1"/>
</dbReference>
<dbReference type="SUPFAM" id="SSF52440">
    <property type="entry name" value="PreATP-grasp domain"/>
    <property type="match status" value="1"/>
</dbReference>
<evidence type="ECO:0000256" key="1">
    <source>
        <dbReference type="ARBA" id="ARBA00022598"/>
    </source>
</evidence>
<dbReference type="PROSITE" id="PS50979">
    <property type="entry name" value="BC"/>
    <property type="match status" value="1"/>
</dbReference>